<evidence type="ECO:0000313" key="3">
    <source>
        <dbReference type="Proteomes" id="UP001642464"/>
    </source>
</evidence>
<sequence length="110" mass="12633">MFDPVGGFVGTRTADTESLLGVPPEFQEPERRNSMWRETDLFAVGTQALKPDPSNSPNPVQDYGNETHPPRQQVVLQEAYRSFHRVNRSLQNLDGFILVFTRWTQTFRPL</sequence>
<keyword evidence="3" id="KW-1185">Reference proteome</keyword>
<comment type="caution">
    <text evidence="2">The sequence shown here is derived from an EMBL/GenBank/DDBJ whole genome shotgun (WGS) entry which is preliminary data.</text>
</comment>
<evidence type="ECO:0000256" key="1">
    <source>
        <dbReference type="SAM" id="MobiDB-lite"/>
    </source>
</evidence>
<accession>A0ABP0RDM6</accession>
<protein>
    <submittedName>
        <fullName evidence="2">Class B</fullName>
    </submittedName>
</protein>
<proteinExistence type="predicted"/>
<evidence type="ECO:0000313" key="2">
    <source>
        <dbReference type="EMBL" id="CAK9098364.1"/>
    </source>
</evidence>
<feature type="region of interest" description="Disordered" evidence="1">
    <location>
        <begin position="46"/>
        <end position="68"/>
    </location>
</feature>
<organism evidence="2 3">
    <name type="scientific">Durusdinium trenchii</name>
    <dbReference type="NCBI Taxonomy" id="1381693"/>
    <lineage>
        <taxon>Eukaryota</taxon>
        <taxon>Sar</taxon>
        <taxon>Alveolata</taxon>
        <taxon>Dinophyceae</taxon>
        <taxon>Suessiales</taxon>
        <taxon>Symbiodiniaceae</taxon>
        <taxon>Durusdinium</taxon>
    </lineage>
</organism>
<dbReference type="EMBL" id="CAXAMM010041273">
    <property type="protein sequence ID" value="CAK9098364.1"/>
    <property type="molecule type" value="Genomic_DNA"/>
</dbReference>
<gene>
    <name evidence="2" type="ORF">SCF082_LOCUS46104</name>
</gene>
<dbReference type="Proteomes" id="UP001642464">
    <property type="component" value="Unassembled WGS sequence"/>
</dbReference>
<reference evidence="2 3" key="1">
    <citation type="submission" date="2024-02" db="EMBL/GenBank/DDBJ databases">
        <authorList>
            <person name="Chen Y."/>
            <person name="Shah S."/>
            <person name="Dougan E. K."/>
            <person name="Thang M."/>
            <person name="Chan C."/>
        </authorList>
    </citation>
    <scope>NUCLEOTIDE SEQUENCE [LARGE SCALE GENOMIC DNA]</scope>
</reference>
<name>A0ABP0RDM6_9DINO</name>